<comment type="caution">
    <text evidence="4">The sequence shown here is derived from an EMBL/GenBank/DDBJ whole genome shotgun (WGS) entry which is preliminary data.</text>
</comment>
<evidence type="ECO:0000256" key="3">
    <source>
        <dbReference type="SAM" id="SignalP"/>
    </source>
</evidence>
<keyword evidence="3" id="KW-0732">Signal</keyword>
<dbReference type="SUPFAM" id="SSF52058">
    <property type="entry name" value="L domain-like"/>
    <property type="match status" value="1"/>
</dbReference>
<keyword evidence="2" id="KW-0677">Repeat</keyword>
<keyword evidence="1" id="KW-0433">Leucine-rich repeat</keyword>
<dbReference type="RefSeq" id="WP_168872849.1">
    <property type="nucleotide sequence ID" value="NZ_JABAIA010000002.1"/>
</dbReference>
<dbReference type="AlphaFoldDB" id="A0A847S5T2"/>
<sequence>MKKSFIHLTICLLLTVQAASAQNVKMRDENFKKALIEQGVDLNDDGEIQLSEALKVTKLYVNKFHISNLYGIKSFANLEEFGFYDNEIRDADLSGMTKLRAVYGWNNQLQSLNVKGCTNLVTLYAPYNKLSVIDLGGLPKLKELQLHNNTLNVVDVGGHPLLEECQLNDNMMTAFHFKGSNAIKKLRLDNNLLEELNATPLKDLEELSVYKNRPMTVLKIYGLRKLKELSADFCSLNNLNMSGTVSLTKFTW</sequence>
<dbReference type="InterPro" id="IPR050836">
    <property type="entry name" value="SDS22/Internalin_LRR"/>
</dbReference>
<proteinExistence type="predicted"/>
<organism evidence="4 5">
    <name type="scientific">Chitinophaga varians</name>
    <dbReference type="NCBI Taxonomy" id="2202339"/>
    <lineage>
        <taxon>Bacteria</taxon>
        <taxon>Pseudomonadati</taxon>
        <taxon>Bacteroidota</taxon>
        <taxon>Chitinophagia</taxon>
        <taxon>Chitinophagales</taxon>
        <taxon>Chitinophagaceae</taxon>
        <taxon>Chitinophaga</taxon>
    </lineage>
</organism>
<accession>A0A847S5T2</accession>
<gene>
    <name evidence="4" type="ORF">HGH92_21770</name>
</gene>
<evidence type="ECO:0000256" key="1">
    <source>
        <dbReference type="ARBA" id="ARBA00022614"/>
    </source>
</evidence>
<evidence type="ECO:0008006" key="6">
    <source>
        <dbReference type="Google" id="ProtNLM"/>
    </source>
</evidence>
<evidence type="ECO:0000256" key="2">
    <source>
        <dbReference type="ARBA" id="ARBA00022737"/>
    </source>
</evidence>
<feature type="chain" id="PRO_5032959686" description="Leucine-rich repeat domain-containing protein" evidence="3">
    <location>
        <begin position="22"/>
        <end position="252"/>
    </location>
</feature>
<dbReference type="Proteomes" id="UP000570474">
    <property type="component" value="Unassembled WGS sequence"/>
</dbReference>
<dbReference type="InterPro" id="IPR032675">
    <property type="entry name" value="LRR_dom_sf"/>
</dbReference>
<dbReference type="Gene3D" id="3.80.10.10">
    <property type="entry name" value="Ribonuclease Inhibitor"/>
    <property type="match status" value="1"/>
</dbReference>
<evidence type="ECO:0000313" key="5">
    <source>
        <dbReference type="Proteomes" id="UP000570474"/>
    </source>
</evidence>
<name>A0A847S5T2_9BACT</name>
<reference evidence="4 5" key="1">
    <citation type="submission" date="2020-04" db="EMBL/GenBank/DDBJ databases">
        <authorList>
            <person name="Yin C."/>
        </authorList>
    </citation>
    <scope>NUCLEOTIDE SEQUENCE [LARGE SCALE GENOMIC DNA]</scope>
    <source>
        <strain evidence="4 5">Ae27</strain>
    </source>
</reference>
<dbReference type="PANTHER" id="PTHR46652:SF3">
    <property type="entry name" value="LEUCINE-RICH REPEAT-CONTAINING PROTEIN 9"/>
    <property type="match status" value="1"/>
</dbReference>
<feature type="signal peptide" evidence="3">
    <location>
        <begin position="1"/>
        <end position="21"/>
    </location>
</feature>
<dbReference type="EMBL" id="JABAIA010000002">
    <property type="protein sequence ID" value="NLR66951.1"/>
    <property type="molecule type" value="Genomic_DNA"/>
</dbReference>
<evidence type="ECO:0000313" key="4">
    <source>
        <dbReference type="EMBL" id="NLR66951.1"/>
    </source>
</evidence>
<protein>
    <recommendedName>
        <fullName evidence="6">Leucine-rich repeat domain-containing protein</fullName>
    </recommendedName>
</protein>
<dbReference type="PANTHER" id="PTHR46652">
    <property type="entry name" value="LEUCINE-RICH REPEAT AND IQ DOMAIN-CONTAINING PROTEIN 1-RELATED"/>
    <property type="match status" value="1"/>
</dbReference>
<keyword evidence="5" id="KW-1185">Reference proteome</keyword>